<dbReference type="Proteomes" id="UP000480275">
    <property type="component" value="Unassembled WGS sequence"/>
</dbReference>
<dbReference type="PANTHER" id="PTHR46211:SF1">
    <property type="entry name" value="GLYCEROPHOSPHODIESTER PHOSPHODIESTERASE, CYTOPLASMIC"/>
    <property type="match status" value="1"/>
</dbReference>
<dbReference type="AlphaFoldDB" id="A0A6L5JUS8"/>
<dbReference type="Pfam" id="PF03009">
    <property type="entry name" value="GDPD"/>
    <property type="match status" value="1"/>
</dbReference>
<organism evidence="2 3">
    <name type="scientific">Rhodocyclus tenuis</name>
    <name type="common">Rhodospirillum tenue</name>
    <dbReference type="NCBI Taxonomy" id="1066"/>
    <lineage>
        <taxon>Bacteria</taxon>
        <taxon>Pseudomonadati</taxon>
        <taxon>Pseudomonadota</taxon>
        <taxon>Betaproteobacteria</taxon>
        <taxon>Rhodocyclales</taxon>
        <taxon>Rhodocyclaceae</taxon>
        <taxon>Rhodocyclus</taxon>
    </lineage>
</organism>
<evidence type="ECO:0000313" key="2">
    <source>
        <dbReference type="EMBL" id="MQY50582.1"/>
    </source>
</evidence>
<sequence>MRPAPAWALPRCFVHRGGGALAPENTLAGLRVAALTGFRAVEFDVTLSADGTPWLIHDATLERTTTGHGRVAATPDHVLASLDAGVRHHPSFAGEPLPTLAAAAALCRALALVANVEIKPADGSEATTGACVAAEIAALWQGAPLPLVSSFSFEALLAARQAVPLLPLACLWHRPPADWRAQADRLGAFSVHCAAEAVAEGFLAEAREAGVPVLCYTVNGRELAAQCWSRGVAAVFSDRPDLLARRPS</sequence>
<comment type="caution">
    <text evidence="2">The sequence shown here is derived from an EMBL/GenBank/DDBJ whole genome shotgun (WGS) entry which is preliminary data.</text>
</comment>
<dbReference type="EMBL" id="WIXJ01000001">
    <property type="protein sequence ID" value="MQY50582.1"/>
    <property type="molecule type" value="Genomic_DNA"/>
</dbReference>
<dbReference type="GO" id="GO:0008889">
    <property type="term" value="F:glycerophosphodiester phosphodiesterase activity"/>
    <property type="evidence" value="ECO:0007669"/>
    <property type="project" value="UniProtKB-EC"/>
</dbReference>
<dbReference type="InterPro" id="IPR030395">
    <property type="entry name" value="GP_PDE_dom"/>
</dbReference>
<proteinExistence type="predicted"/>
<keyword evidence="2" id="KW-0378">Hydrolase</keyword>
<protein>
    <submittedName>
        <fullName evidence="2">Glycerophosphodiester phosphodiesterase</fullName>
        <ecNumber evidence="2">3.1.4.46</ecNumber>
    </submittedName>
</protein>
<name>A0A6L5JUS8_RHOTE</name>
<gene>
    <name evidence="2" type="primary">ugpQ</name>
    <name evidence="2" type="ORF">GHK24_02155</name>
</gene>
<reference evidence="2 3" key="1">
    <citation type="submission" date="2019-10" db="EMBL/GenBank/DDBJ databases">
        <title>Whole-genome sequence of the purple nonsulfur photosynthetic bacterium Rhodocyclus tenuis.</title>
        <authorList>
            <person name="Kyndt J.A."/>
            <person name="Meyer T.E."/>
        </authorList>
    </citation>
    <scope>NUCLEOTIDE SEQUENCE [LARGE SCALE GENOMIC DNA]</scope>
    <source>
        <strain evidence="2 3">DSM 110</strain>
    </source>
</reference>
<evidence type="ECO:0000313" key="3">
    <source>
        <dbReference type="Proteomes" id="UP000480275"/>
    </source>
</evidence>
<dbReference type="PANTHER" id="PTHR46211">
    <property type="entry name" value="GLYCEROPHOSPHORYL DIESTER PHOSPHODIESTERASE"/>
    <property type="match status" value="1"/>
</dbReference>
<feature type="domain" description="GP-PDE" evidence="1">
    <location>
        <begin position="10"/>
        <end position="247"/>
    </location>
</feature>
<evidence type="ECO:0000259" key="1">
    <source>
        <dbReference type="PROSITE" id="PS51704"/>
    </source>
</evidence>
<accession>A0A6L5JUS8</accession>
<dbReference type="EC" id="3.1.4.46" evidence="2"/>
<dbReference type="InterPro" id="IPR017946">
    <property type="entry name" value="PLC-like_Pdiesterase_TIM-brl"/>
</dbReference>
<dbReference type="PROSITE" id="PS51704">
    <property type="entry name" value="GP_PDE"/>
    <property type="match status" value="1"/>
</dbReference>
<dbReference type="GO" id="GO:0006629">
    <property type="term" value="P:lipid metabolic process"/>
    <property type="evidence" value="ECO:0007669"/>
    <property type="project" value="InterPro"/>
</dbReference>
<dbReference type="SUPFAM" id="SSF51695">
    <property type="entry name" value="PLC-like phosphodiesterases"/>
    <property type="match status" value="1"/>
</dbReference>
<dbReference type="Gene3D" id="3.20.20.190">
    <property type="entry name" value="Phosphatidylinositol (PI) phosphodiesterase"/>
    <property type="match status" value="1"/>
</dbReference>
<dbReference type="NCBIfam" id="NF006989">
    <property type="entry name" value="PRK09454.1"/>
    <property type="match status" value="1"/>
</dbReference>